<dbReference type="Gene3D" id="1.20.90.10">
    <property type="entry name" value="Phospholipase A2 domain"/>
    <property type="match status" value="1"/>
</dbReference>
<comment type="caution">
    <text evidence="2">The sequence shown here is derived from an EMBL/GenBank/DDBJ whole genome shotgun (WGS) entry which is preliminary data.</text>
</comment>
<dbReference type="RefSeq" id="WP_203994906.1">
    <property type="nucleotide sequence ID" value="NZ_BOPG01000024.1"/>
</dbReference>
<sequence length="154" mass="17430">MSLRRYAVAVMILLGVALAPAAASAADSPDRPSLLLAWTSVGPDSYRAWDAARTDPERRRGYHFDWSTDYCTGGPDQPHGYDFRLACWRHDFGYRNYRAGGGLRPHKDRIDAAFYADMMRVCDRQPSADRRDCARTARAYHWAVRIFGGSKVQL</sequence>
<dbReference type="InterPro" id="IPR036444">
    <property type="entry name" value="PLipase_A2_dom_sf"/>
</dbReference>
<feature type="chain" id="PRO_5035272751" description="Phospholipase A2" evidence="1">
    <location>
        <begin position="26"/>
        <end position="154"/>
    </location>
</feature>
<organism evidence="2 3">
    <name type="scientific">Virgisporangium aurantiacum</name>
    <dbReference type="NCBI Taxonomy" id="175570"/>
    <lineage>
        <taxon>Bacteria</taxon>
        <taxon>Bacillati</taxon>
        <taxon>Actinomycetota</taxon>
        <taxon>Actinomycetes</taxon>
        <taxon>Micromonosporales</taxon>
        <taxon>Micromonosporaceae</taxon>
        <taxon>Virgisporangium</taxon>
    </lineage>
</organism>
<dbReference type="GO" id="GO:0006644">
    <property type="term" value="P:phospholipid metabolic process"/>
    <property type="evidence" value="ECO:0007669"/>
    <property type="project" value="InterPro"/>
</dbReference>
<gene>
    <name evidence="2" type="ORF">Vau01_040030</name>
</gene>
<dbReference type="GO" id="GO:0050482">
    <property type="term" value="P:arachidonate secretion"/>
    <property type="evidence" value="ECO:0007669"/>
    <property type="project" value="InterPro"/>
</dbReference>
<keyword evidence="3" id="KW-1185">Reference proteome</keyword>
<dbReference type="InterPro" id="IPR015141">
    <property type="entry name" value="PLipase_A2_prok/fun"/>
</dbReference>
<dbReference type="AlphaFoldDB" id="A0A8J4E1Z2"/>
<reference evidence="2" key="1">
    <citation type="submission" date="2021-01" db="EMBL/GenBank/DDBJ databases">
        <title>Whole genome shotgun sequence of Virgisporangium aurantiacum NBRC 16421.</title>
        <authorList>
            <person name="Komaki H."/>
            <person name="Tamura T."/>
        </authorList>
    </citation>
    <scope>NUCLEOTIDE SEQUENCE</scope>
    <source>
        <strain evidence="2">NBRC 16421</strain>
    </source>
</reference>
<feature type="signal peptide" evidence="1">
    <location>
        <begin position="1"/>
        <end position="25"/>
    </location>
</feature>
<evidence type="ECO:0000313" key="3">
    <source>
        <dbReference type="Proteomes" id="UP000612585"/>
    </source>
</evidence>
<accession>A0A8J4E1Z2</accession>
<name>A0A8J4E1Z2_9ACTN</name>
<dbReference type="Pfam" id="PF09056">
    <property type="entry name" value="Phospholip_A2_3"/>
    <property type="match status" value="1"/>
</dbReference>
<dbReference type="SUPFAM" id="SSF48619">
    <property type="entry name" value="Phospholipase A2, PLA2"/>
    <property type="match status" value="1"/>
</dbReference>
<dbReference type="GO" id="GO:0004623">
    <property type="term" value="F:phospholipase A2 activity"/>
    <property type="evidence" value="ECO:0007669"/>
    <property type="project" value="InterPro"/>
</dbReference>
<keyword evidence="1" id="KW-0732">Signal</keyword>
<evidence type="ECO:0000313" key="2">
    <source>
        <dbReference type="EMBL" id="GIJ56487.1"/>
    </source>
</evidence>
<dbReference type="Proteomes" id="UP000612585">
    <property type="component" value="Unassembled WGS sequence"/>
</dbReference>
<dbReference type="EMBL" id="BOPG01000024">
    <property type="protein sequence ID" value="GIJ56487.1"/>
    <property type="molecule type" value="Genomic_DNA"/>
</dbReference>
<proteinExistence type="predicted"/>
<evidence type="ECO:0008006" key="4">
    <source>
        <dbReference type="Google" id="ProtNLM"/>
    </source>
</evidence>
<protein>
    <recommendedName>
        <fullName evidence="4">Phospholipase A2</fullName>
    </recommendedName>
</protein>
<evidence type="ECO:0000256" key="1">
    <source>
        <dbReference type="SAM" id="SignalP"/>
    </source>
</evidence>